<accession>A0AAN9BYE8</accession>
<sequence>MMHRIRRQPMRYYTNTVKVSRVFPTFDGETDDSINTTEMNQLQGKTHRSDRQQQSKTRITERRQSKTRSTKQERQHETNRPGQRKRYHSDMSSDDNLEENRIERRKKQKRDYARRKTQRTNRDLDCLASNCERLKDENNDMKQQIRDLQTWVKFAESFLTLCRHLHLRYPAPQPQPAGILGHSMTSEAGVTSSLLPTCDVGLSVHIASRTNDSVAWNATGGQVPNTNNLIQQMDPDCMLQHIWKISHTPTTGNLPTQDPTFSADSDSIGINESQVPNASNLVRTMDSDRQLENVWQPTHTPIAGPLPTPDPAFPVNANSMDMNENQVPHASNLVRTMDSDRQLENVWQPKHITTNGSLLTPDPIFPVDAEEMDLFDDHVVQDLLLVVQQDFDMQTALEELSQSLPLPVEARYGLSLKSN</sequence>
<evidence type="ECO:0000256" key="1">
    <source>
        <dbReference type="SAM" id="MobiDB-lite"/>
    </source>
</evidence>
<dbReference type="EMBL" id="JBAMIC010000002">
    <property type="protein sequence ID" value="KAK7113379.1"/>
    <property type="molecule type" value="Genomic_DNA"/>
</dbReference>
<protein>
    <recommendedName>
        <fullName evidence="4">BZIP domain-containing protein</fullName>
    </recommendedName>
</protein>
<evidence type="ECO:0008006" key="4">
    <source>
        <dbReference type="Google" id="ProtNLM"/>
    </source>
</evidence>
<proteinExistence type="predicted"/>
<organism evidence="2 3">
    <name type="scientific">Littorina saxatilis</name>
    <dbReference type="NCBI Taxonomy" id="31220"/>
    <lineage>
        <taxon>Eukaryota</taxon>
        <taxon>Metazoa</taxon>
        <taxon>Spiralia</taxon>
        <taxon>Lophotrochozoa</taxon>
        <taxon>Mollusca</taxon>
        <taxon>Gastropoda</taxon>
        <taxon>Caenogastropoda</taxon>
        <taxon>Littorinimorpha</taxon>
        <taxon>Littorinoidea</taxon>
        <taxon>Littorinidae</taxon>
        <taxon>Littorina</taxon>
    </lineage>
</organism>
<reference evidence="2 3" key="1">
    <citation type="submission" date="2024-02" db="EMBL/GenBank/DDBJ databases">
        <title>Chromosome-scale genome assembly of the rough periwinkle Littorina saxatilis.</title>
        <authorList>
            <person name="De Jode A."/>
            <person name="Faria R."/>
            <person name="Formenti G."/>
            <person name="Sims Y."/>
            <person name="Smith T.P."/>
            <person name="Tracey A."/>
            <person name="Wood J.M.D."/>
            <person name="Zagrodzka Z.B."/>
            <person name="Johannesson K."/>
            <person name="Butlin R.K."/>
            <person name="Leder E.H."/>
        </authorList>
    </citation>
    <scope>NUCLEOTIDE SEQUENCE [LARGE SCALE GENOMIC DNA]</scope>
    <source>
        <strain evidence="2">Snail1</strain>
        <tissue evidence="2">Muscle</tissue>
    </source>
</reference>
<gene>
    <name evidence="2" type="ORF">V1264_012678</name>
</gene>
<evidence type="ECO:0000313" key="3">
    <source>
        <dbReference type="Proteomes" id="UP001374579"/>
    </source>
</evidence>
<keyword evidence="3" id="KW-1185">Reference proteome</keyword>
<feature type="region of interest" description="Disordered" evidence="1">
    <location>
        <begin position="39"/>
        <end position="119"/>
    </location>
</feature>
<comment type="caution">
    <text evidence="2">The sequence shown here is derived from an EMBL/GenBank/DDBJ whole genome shotgun (WGS) entry which is preliminary data.</text>
</comment>
<feature type="compositionally biased region" description="Basic residues" evidence="1">
    <location>
        <begin position="103"/>
        <end position="119"/>
    </location>
</feature>
<dbReference type="AlphaFoldDB" id="A0AAN9BYE8"/>
<evidence type="ECO:0000313" key="2">
    <source>
        <dbReference type="EMBL" id="KAK7113379.1"/>
    </source>
</evidence>
<name>A0AAN9BYE8_9CAEN</name>
<feature type="compositionally biased region" description="Basic and acidic residues" evidence="1">
    <location>
        <begin position="47"/>
        <end position="79"/>
    </location>
</feature>
<dbReference type="Proteomes" id="UP001374579">
    <property type="component" value="Unassembled WGS sequence"/>
</dbReference>